<organism evidence="11">
    <name type="scientific">Orseolia oryzae</name>
    <name type="common">Asian rice gall midge</name>
    <dbReference type="NCBI Taxonomy" id="33408"/>
    <lineage>
        <taxon>Eukaryota</taxon>
        <taxon>Metazoa</taxon>
        <taxon>Ecdysozoa</taxon>
        <taxon>Arthropoda</taxon>
        <taxon>Hexapoda</taxon>
        <taxon>Insecta</taxon>
        <taxon>Pterygota</taxon>
        <taxon>Neoptera</taxon>
        <taxon>Endopterygota</taxon>
        <taxon>Diptera</taxon>
        <taxon>Nematocera</taxon>
        <taxon>Sciaroidea</taxon>
        <taxon>Cecidomyiidae</taxon>
        <taxon>Orseolia</taxon>
    </lineage>
</organism>
<dbReference type="PANTHER" id="PTHR11403:SF7">
    <property type="entry name" value="CYTOCHROME C OXIDASE SUBUNIT 3"/>
    <property type="match status" value="1"/>
</dbReference>
<evidence type="ECO:0000256" key="3">
    <source>
        <dbReference type="ARBA" id="ARBA00015944"/>
    </source>
</evidence>
<feature type="transmembrane region" description="Helical" evidence="9">
    <location>
        <begin position="238"/>
        <end position="258"/>
    </location>
</feature>
<dbReference type="AlphaFoldDB" id="A0A0K0M6U0"/>
<proteinExistence type="inferred from homology"/>
<dbReference type="GO" id="GO:0005739">
    <property type="term" value="C:mitochondrion"/>
    <property type="evidence" value="ECO:0007669"/>
    <property type="project" value="TreeGrafter"/>
</dbReference>
<evidence type="ECO:0000256" key="7">
    <source>
        <dbReference type="ARBA" id="ARBA00023136"/>
    </source>
</evidence>
<dbReference type="PANTHER" id="PTHR11403">
    <property type="entry name" value="CYTOCHROME C OXIDASE SUBUNIT III"/>
    <property type="match status" value="1"/>
</dbReference>
<keyword evidence="7 9" id="KW-0472">Membrane</keyword>
<protein>
    <recommendedName>
        <fullName evidence="3 8">Cytochrome c oxidase subunit 3</fullName>
    </recommendedName>
</protein>
<dbReference type="InterPro" id="IPR033945">
    <property type="entry name" value="Cyt_c_oxase_su3_dom"/>
</dbReference>
<dbReference type="EMBL" id="KM888183">
    <property type="protein sequence ID" value="AJP00046.1"/>
    <property type="molecule type" value="Genomic_DNA"/>
</dbReference>
<evidence type="ECO:0000256" key="1">
    <source>
        <dbReference type="ARBA" id="ARBA00004141"/>
    </source>
</evidence>
<accession>A0A0K0M6U0</accession>
<dbReference type="GO" id="GO:0004129">
    <property type="term" value="F:cytochrome-c oxidase activity"/>
    <property type="evidence" value="ECO:0007669"/>
    <property type="project" value="InterPro"/>
</dbReference>
<reference evidence="11" key="1">
    <citation type="journal article" date="2015" name="PLoS ONE">
        <title>The Asian Rice Gall Midge (Orseolia oryzae) Mitogenome Has Evolved Novel Gene Boundaries and Tandem Repeats That Distinguish Its Biotypes.</title>
        <authorList>
            <person name="Atray I."/>
            <person name="Bentur J.S."/>
            <person name="Nair S."/>
        </authorList>
    </citation>
    <scope>NUCLEOTIDE SEQUENCE</scope>
</reference>
<dbReference type="InterPro" id="IPR024791">
    <property type="entry name" value="Cyt_c/ubiquinol_Oxase_su3"/>
</dbReference>
<evidence type="ECO:0000256" key="5">
    <source>
        <dbReference type="ARBA" id="ARBA00022967"/>
    </source>
</evidence>
<dbReference type="PROSITE" id="PS50253">
    <property type="entry name" value="COX3"/>
    <property type="match status" value="1"/>
</dbReference>
<name>A0A0K0M6U0_9DIPT</name>
<feature type="transmembrane region" description="Helical" evidence="9">
    <location>
        <begin position="194"/>
        <end position="218"/>
    </location>
</feature>
<evidence type="ECO:0000256" key="8">
    <source>
        <dbReference type="RuleBase" id="RU003375"/>
    </source>
</evidence>
<dbReference type="Gene3D" id="1.10.287.70">
    <property type="match status" value="1"/>
</dbReference>
<evidence type="ECO:0000259" key="10">
    <source>
        <dbReference type="PROSITE" id="PS50253"/>
    </source>
</evidence>
<feature type="transmembrane region" description="Helical" evidence="9">
    <location>
        <begin position="122"/>
        <end position="145"/>
    </location>
</feature>
<evidence type="ECO:0000313" key="11">
    <source>
        <dbReference type="EMBL" id="AJP00046.1"/>
    </source>
</evidence>
<dbReference type="FunFam" id="1.20.120.80:FF:000002">
    <property type="entry name" value="Cytochrome c oxidase subunit 3"/>
    <property type="match status" value="1"/>
</dbReference>
<evidence type="ECO:0000256" key="6">
    <source>
        <dbReference type="ARBA" id="ARBA00022989"/>
    </source>
</evidence>
<evidence type="ECO:0000256" key="4">
    <source>
        <dbReference type="ARBA" id="ARBA00022692"/>
    </source>
</evidence>
<geneLocation type="mitochondrion" evidence="11"/>
<feature type="transmembrane region" description="Helical" evidence="9">
    <location>
        <begin position="39"/>
        <end position="57"/>
    </location>
</feature>
<feature type="transmembrane region" description="Helical" evidence="9">
    <location>
        <begin position="157"/>
        <end position="174"/>
    </location>
</feature>
<keyword evidence="8 11" id="KW-0496">Mitochondrion</keyword>
<gene>
    <name evidence="11" type="primary">COIII</name>
</gene>
<evidence type="ECO:0000256" key="9">
    <source>
        <dbReference type="SAM" id="Phobius"/>
    </source>
</evidence>
<feature type="transmembrane region" description="Helical" evidence="9">
    <location>
        <begin position="12"/>
        <end position="33"/>
    </location>
</feature>
<dbReference type="GO" id="GO:0006123">
    <property type="term" value="P:mitochondrial electron transport, cytochrome c to oxygen"/>
    <property type="evidence" value="ECO:0007669"/>
    <property type="project" value="TreeGrafter"/>
</dbReference>
<comment type="subcellular location">
    <subcellularLocation>
        <location evidence="1">Membrane</location>
        <topology evidence="1">Multi-pass membrane protein</topology>
    </subcellularLocation>
</comment>
<comment type="function">
    <text evidence="8">Component of the cytochrome c oxidase, the last enzyme in the mitochondrial electron transport chain which drives oxidative phosphorylation. The respiratory chain contains 3 multisubunit complexes succinate dehydrogenase (complex II, CII), ubiquinol-cytochrome c oxidoreductase (cytochrome b-c1 complex, complex III, CIII) and cytochrome c oxidase (complex IV, CIV), that cooperate to transfer electrons derived from NADH and succinate to molecular oxygen, creating an electrochemical gradient over the inner membrane that drives transmembrane transport and the ATP synthase. Cytochrome c oxidase is the component of the respiratory chain that catalyzes the reduction of oxygen to water. Electrons originating from reduced cytochrome c in the intermembrane space (IMS) are transferred via the dinuclear copper A center (CU(A)) of subunit 2 and heme A of subunit 1 to the active site in subunit 1, a binuclear center (BNC) formed by heme A3 and copper B (CU(B)). The BNC reduces molecular oxygen to 2 water molecules using 4 electrons from cytochrome c in the IMS and 4 protons from the mitochondrial matrix.</text>
</comment>
<dbReference type="SUPFAM" id="SSF81452">
    <property type="entry name" value="Cytochrome c oxidase subunit III-like"/>
    <property type="match status" value="1"/>
</dbReference>
<evidence type="ECO:0000256" key="2">
    <source>
        <dbReference type="ARBA" id="ARBA00010581"/>
    </source>
</evidence>
<comment type="similarity">
    <text evidence="2 8">Belongs to the cytochrome c oxidase subunit 3 family.</text>
</comment>
<dbReference type="Pfam" id="PF00510">
    <property type="entry name" value="COX3"/>
    <property type="match status" value="1"/>
</dbReference>
<dbReference type="CDD" id="cd01665">
    <property type="entry name" value="Cyt_c_Oxidase_III"/>
    <property type="match status" value="1"/>
</dbReference>
<dbReference type="InterPro" id="IPR035973">
    <property type="entry name" value="Cyt_c_oxidase_su3-like_sf"/>
</dbReference>
<dbReference type="Gene3D" id="1.20.120.80">
    <property type="entry name" value="Cytochrome c oxidase, subunit III, four-helix bundle"/>
    <property type="match status" value="1"/>
</dbReference>
<feature type="domain" description="Heme-copper oxidase subunit III family profile" evidence="10">
    <location>
        <begin position="3"/>
        <end position="259"/>
    </location>
</feature>
<keyword evidence="5" id="KW-1278">Translocase</keyword>
<sequence>MNYNHNFHLVNYSPWPLIGSISLMLLLSSLIKMFYFKDFFFLFLSIFIILMIMYQGWRDISRESTFQGFHSFNVFFNLKLGMLLFIISEIFLFLFFWSFFHFSLCQLIELGMKWPPIGVNSFNPFMIPLLNTIILLTSGISITWSHHSLLNNNYKQFFYSLLITLILGFYFSILQLYEYLESSFNISDSSYGSMFFLATGFHGLHVLIGTIFLFICFIRMMFIHFSYNHHFGFEAAAWYWHFVDVVWLFLYISIYWWGN</sequence>
<keyword evidence="4 8" id="KW-0812">Transmembrane</keyword>
<feature type="transmembrane region" description="Helical" evidence="9">
    <location>
        <begin position="78"/>
        <end position="102"/>
    </location>
</feature>
<dbReference type="InterPro" id="IPR013833">
    <property type="entry name" value="Cyt_c_oxidase_su3_a-hlx"/>
</dbReference>
<dbReference type="InterPro" id="IPR000298">
    <property type="entry name" value="Cyt_c_oxidase-like_su3"/>
</dbReference>
<dbReference type="GO" id="GO:0016020">
    <property type="term" value="C:membrane"/>
    <property type="evidence" value="ECO:0007669"/>
    <property type="project" value="UniProtKB-SubCell"/>
</dbReference>
<keyword evidence="6 9" id="KW-1133">Transmembrane helix</keyword>